<dbReference type="AlphaFoldDB" id="A0A4Q7V1S8"/>
<keyword evidence="2" id="KW-0472">Membrane</keyword>
<organism evidence="3 4">
    <name type="scientific">Pseudonocardia sediminis</name>
    <dbReference type="NCBI Taxonomy" id="1397368"/>
    <lineage>
        <taxon>Bacteria</taxon>
        <taxon>Bacillati</taxon>
        <taxon>Actinomycetota</taxon>
        <taxon>Actinomycetes</taxon>
        <taxon>Pseudonocardiales</taxon>
        <taxon>Pseudonocardiaceae</taxon>
        <taxon>Pseudonocardia</taxon>
    </lineage>
</organism>
<protein>
    <submittedName>
        <fullName evidence="3">Uncharacterized protein</fullName>
    </submittedName>
</protein>
<feature type="transmembrane region" description="Helical" evidence="2">
    <location>
        <begin position="88"/>
        <end position="110"/>
    </location>
</feature>
<evidence type="ECO:0000256" key="2">
    <source>
        <dbReference type="SAM" id="Phobius"/>
    </source>
</evidence>
<proteinExistence type="predicted"/>
<dbReference type="Proteomes" id="UP000291591">
    <property type="component" value="Unassembled WGS sequence"/>
</dbReference>
<dbReference type="RefSeq" id="WP_165438512.1">
    <property type="nucleotide sequence ID" value="NZ_SHKL01000001.1"/>
</dbReference>
<name>A0A4Q7V1S8_PSEST</name>
<sequence length="124" mass="12778">MTAPRQPRHRLADDLEVPAPAGPADSPIQEPPTQVLPIIPSQRAAVPQVFPTSPPVIDEQARAQHTGPQAWASSSVRQQRSGRSRGRVLPLVLAGATVLVLALGVGVVVVESGAPADAAPISGP</sequence>
<gene>
    <name evidence="3" type="ORF">EV383_5420</name>
</gene>
<reference evidence="3 4" key="1">
    <citation type="submission" date="2019-02" db="EMBL/GenBank/DDBJ databases">
        <title>Sequencing the genomes of 1000 actinobacteria strains.</title>
        <authorList>
            <person name="Klenk H.-P."/>
        </authorList>
    </citation>
    <scope>NUCLEOTIDE SEQUENCE [LARGE SCALE GENOMIC DNA]</scope>
    <source>
        <strain evidence="3 4">DSM 45779</strain>
    </source>
</reference>
<accession>A0A4Q7V1S8</accession>
<dbReference type="EMBL" id="SHKL01000001">
    <property type="protein sequence ID" value="RZT88477.1"/>
    <property type="molecule type" value="Genomic_DNA"/>
</dbReference>
<feature type="region of interest" description="Disordered" evidence="1">
    <location>
        <begin position="61"/>
        <end position="85"/>
    </location>
</feature>
<keyword evidence="2" id="KW-1133">Transmembrane helix</keyword>
<comment type="caution">
    <text evidence="3">The sequence shown here is derived from an EMBL/GenBank/DDBJ whole genome shotgun (WGS) entry which is preliminary data.</text>
</comment>
<evidence type="ECO:0000313" key="4">
    <source>
        <dbReference type="Proteomes" id="UP000291591"/>
    </source>
</evidence>
<evidence type="ECO:0000256" key="1">
    <source>
        <dbReference type="SAM" id="MobiDB-lite"/>
    </source>
</evidence>
<keyword evidence="2" id="KW-0812">Transmembrane</keyword>
<keyword evidence="4" id="KW-1185">Reference proteome</keyword>
<evidence type="ECO:0000313" key="3">
    <source>
        <dbReference type="EMBL" id="RZT88477.1"/>
    </source>
</evidence>
<feature type="region of interest" description="Disordered" evidence="1">
    <location>
        <begin position="1"/>
        <end position="33"/>
    </location>
</feature>